<dbReference type="FunFam" id="3.40.50.720:FF:000084">
    <property type="entry name" value="Short-chain dehydrogenase reductase"/>
    <property type="match status" value="1"/>
</dbReference>
<evidence type="ECO:0000256" key="1">
    <source>
        <dbReference type="ARBA" id="ARBA00006484"/>
    </source>
</evidence>
<name>A0A6J7ILR7_9ZZZZ</name>
<dbReference type="PANTHER" id="PTHR43639:SF1">
    <property type="entry name" value="SHORT-CHAIN DEHYDROGENASE_REDUCTASE FAMILY PROTEIN"/>
    <property type="match status" value="1"/>
</dbReference>
<accession>A0A6J7ILR7</accession>
<sequence>MNSIAHNRVAIVTGGSTGLGLAITELFLRNGYRVLATALADSPERKALAAEGLPSEFIASDLNQPEAQSHIVIKHAISLWNQIDVLVNCAGRISHKEVADVTTKDWDEVLNVNVKAPFFMAQAAVAHLEKTQGCIINISSTAAKNPMLKNQIYDTSKAALNQLTRSLAMEFRERKVRVNALMPGGMRTPLVEEWLEKHLGHKPTAAELDSPNMRRPEDTAQGVLALASPELWLINGAEIAIDSGFHIG</sequence>
<reference evidence="3" key="1">
    <citation type="submission" date="2020-05" db="EMBL/GenBank/DDBJ databases">
        <authorList>
            <person name="Chiriac C."/>
            <person name="Salcher M."/>
            <person name="Ghai R."/>
            <person name="Kavagutti S V."/>
        </authorList>
    </citation>
    <scope>NUCLEOTIDE SEQUENCE</scope>
</reference>
<dbReference type="AlphaFoldDB" id="A0A6J7ILR7"/>
<dbReference type="CDD" id="cd05233">
    <property type="entry name" value="SDR_c"/>
    <property type="match status" value="1"/>
</dbReference>
<dbReference type="GO" id="GO:0016491">
    <property type="term" value="F:oxidoreductase activity"/>
    <property type="evidence" value="ECO:0007669"/>
    <property type="project" value="UniProtKB-KW"/>
</dbReference>
<dbReference type="SUPFAM" id="SSF51735">
    <property type="entry name" value="NAD(P)-binding Rossmann-fold domains"/>
    <property type="match status" value="1"/>
</dbReference>
<proteinExistence type="inferred from homology"/>
<dbReference type="Gene3D" id="3.40.50.720">
    <property type="entry name" value="NAD(P)-binding Rossmann-like Domain"/>
    <property type="match status" value="1"/>
</dbReference>
<dbReference type="PRINTS" id="PR00081">
    <property type="entry name" value="GDHRDH"/>
</dbReference>
<evidence type="ECO:0000313" key="3">
    <source>
        <dbReference type="EMBL" id="CAB4931264.1"/>
    </source>
</evidence>
<gene>
    <name evidence="3" type="ORF">UFOPK3774_00078</name>
</gene>
<protein>
    <submittedName>
        <fullName evidence="3">Unannotated protein</fullName>
    </submittedName>
</protein>
<organism evidence="3">
    <name type="scientific">freshwater metagenome</name>
    <dbReference type="NCBI Taxonomy" id="449393"/>
    <lineage>
        <taxon>unclassified sequences</taxon>
        <taxon>metagenomes</taxon>
        <taxon>ecological metagenomes</taxon>
    </lineage>
</organism>
<comment type="similarity">
    <text evidence="1">Belongs to the short-chain dehydrogenases/reductases (SDR) family.</text>
</comment>
<dbReference type="Pfam" id="PF13561">
    <property type="entry name" value="adh_short_C2"/>
    <property type="match status" value="1"/>
</dbReference>
<dbReference type="EMBL" id="CAFBNG010000007">
    <property type="protein sequence ID" value="CAB4931264.1"/>
    <property type="molecule type" value="Genomic_DNA"/>
</dbReference>
<keyword evidence="2" id="KW-0560">Oxidoreductase</keyword>
<dbReference type="PANTHER" id="PTHR43639">
    <property type="entry name" value="OXIDOREDUCTASE, SHORT-CHAIN DEHYDROGENASE/REDUCTASE FAMILY (AFU_ORTHOLOGUE AFUA_5G02870)"/>
    <property type="match status" value="1"/>
</dbReference>
<dbReference type="InterPro" id="IPR036291">
    <property type="entry name" value="NAD(P)-bd_dom_sf"/>
</dbReference>
<evidence type="ECO:0000256" key="2">
    <source>
        <dbReference type="ARBA" id="ARBA00023002"/>
    </source>
</evidence>
<dbReference type="InterPro" id="IPR002347">
    <property type="entry name" value="SDR_fam"/>
</dbReference>
<dbReference type="PRINTS" id="PR00080">
    <property type="entry name" value="SDRFAMILY"/>
</dbReference>